<protein>
    <submittedName>
        <fullName evidence="2">Uncharacterized protein</fullName>
    </submittedName>
</protein>
<dbReference type="PATRIC" id="fig|66430.4.peg.2657"/>
<evidence type="ECO:0000313" key="3">
    <source>
        <dbReference type="Proteomes" id="UP000035932"/>
    </source>
</evidence>
<gene>
    <name evidence="2" type="ORF">ACS04_31620</name>
</gene>
<accession>A0A0J6XG14</accession>
<comment type="caution">
    <text evidence="2">The sequence shown here is derived from an EMBL/GenBank/DDBJ whole genome shotgun (WGS) entry which is preliminary data.</text>
</comment>
<feature type="region of interest" description="Disordered" evidence="1">
    <location>
        <begin position="39"/>
        <end position="73"/>
    </location>
</feature>
<proteinExistence type="predicted"/>
<organism evidence="2 3">
    <name type="scientific">Streptomyces roseus</name>
    <dbReference type="NCBI Taxonomy" id="66430"/>
    <lineage>
        <taxon>Bacteria</taxon>
        <taxon>Bacillati</taxon>
        <taxon>Actinomycetota</taxon>
        <taxon>Actinomycetes</taxon>
        <taxon>Kitasatosporales</taxon>
        <taxon>Streptomycetaceae</taxon>
        <taxon>Streptomyces</taxon>
    </lineage>
</organism>
<evidence type="ECO:0000313" key="2">
    <source>
        <dbReference type="EMBL" id="KMO94049.1"/>
    </source>
</evidence>
<evidence type="ECO:0000256" key="1">
    <source>
        <dbReference type="SAM" id="MobiDB-lite"/>
    </source>
</evidence>
<dbReference type="STRING" id="66430.ACS04_31620"/>
<dbReference type="AlphaFoldDB" id="A0A0J6XG14"/>
<dbReference type="EMBL" id="LFML01000150">
    <property type="protein sequence ID" value="KMO94049.1"/>
    <property type="molecule type" value="Genomic_DNA"/>
</dbReference>
<keyword evidence="3" id="KW-1185">Reference proteome</keyword>
<sequence length="73" mass="7472">MFSAAARDESVARHTHLFAQRLIGPVRFLNPVAPAKASAVNIRHRGTTATPTATPAATASATPPPSPSGADGR</sequence>
<dbReference type="Proteomes" id="UP000035932">
    <property type="component" value="Unassembled WGS sequence"/>
</dbReference>
<reference evidence="2 3" key="1">
    <citation type="submission" date="2015-06" db="EMBL/GenBank/DDBJ databases">
        <title>Recapitulation of the evolution of biosynthetic gene clusters reveals hidden chemical diversity on bacterial genomes.</title>
        <authorList>
            <person name="Cruz-Morales P."/>
            <person name="Martinez-Guerrero C."/>
            <person name="Morales-Escalante M.A."/>
            <person name="Yanez-Guerra L.A."/>
            <person name="Kopp J.F."/>
            <person name="Feldmann J."/>
            <person name="Ramos-Aboites H.E."/>
            <person name="Barona-Gomez F."/>
        </authorList>
    </citation>
    <scope>NUCLEOTIDE SEQUENCE [LARGE SCALE GENOMIC DNA]</scope>
    <source>
        <strain evidence="2 3">ATCC 31245</strain>
    </source>
</reference>
<name>A0A0J6XG14_9ACTN</name>
<feature type="compositionally biased region" description="Low complexity" evidence="1">
    <location>
        <begin position="47"/>
        <end position="61"/>
    </location>
</feature>